<dbReference type="AlphaFoldDB" id="A0A9Q0KB30"/>
<protein>
    <submittedName>
        <fullName evidence="1">Uncharacterized protein</fullName>
    </submittedName>
</protein>
<dbReference type="PANTHER" id="PTHR36061:SF3">
    <property type="entry name" value="OS04G0692200 PROTEIN"/>
    <property type="match status" value="1"/>
</dbReference>
<sequence>MTRHFQRKPLVNLERNLVLDLQLDNPCEGSLSKTAHLVYDVAISGNRGAAISGNNGGSKRKVMKPVFDAAISGYSGRKQLFSPQVALSSSVHVHSNSGNSTKSSFGVQQCRAAKPQSGSPVKESRRAYQSLPLPKSPAGFVLDDYGKVLMASSKRIATLGCGWIMKDDTHYMIYTPSDSVLFVAVKAPLTGVKSVVFNHLFSVGTVHAGPTSLAAFEEQIFWLSSEMKALKLGLDFEEDLRNHKKLRN</sequence>
<organism evidence="1 2">
    <name type="scientific">Protea cynaroides</name>
    <dbReference type="NCBI Taxonomy" id="273540"/>
    <lineage>
        <taxon>Eukaryota</taxon>
        <taxon>Viridiplantae</taxon>
        <taxon>Streptophyta</taxon>
        <taxon>Embryophyta</taxon>
        <taxon>Tracheophyta</taxon>
        <taxon>Spermatophyta</taxon>
        <taxon>Magnoliopsida</taxon>
        <taxon>Proteales</taxon>
        <taxon>Proteaceae</taxon>
        <taxon>Protea</taxon>
    </lineage>
</organism>
<dbReference type="EMBL" id="JAMYWD010000007">
    <property type="protein sequence ID" value="KAJ4967253.1"/>
    <property type="molecule type" value="Genomic_DNA"/>
</dbReference>
<name>A0A9Q0KB30_9MAGN</name>
<keyword evidence="2" id="KW-1185">Reference proteome</keyword>
<proteinExistence type="predicted"/>
<evidence type="ECO:0000313" key="1">
    <source>
        <dbReference type="EMBL" id="KAJ4967253.1"/>
    </source>
</evidence>
<comment type="caution">
    <text evidence="1">The sequence shown here is derived from an EMBL/GenBank/DDBJ whole genome shotgun (WGS) entry which is preliminary data.</text>
</comment>
<dbReference type="PANTHER" id="PTHR36061">
    <property type="match status" value="1"/>
</dbReference>
<accession>A0A9Q0KB30</accession>
<gene>
    <name evidence="1" type="ORF">NE237_019102</name>
</gene>
<evidence type="ECO:0000313" key="2">
    <source>
        <dbReference type="Proteomes" id="UP001141806"/>
    </source>
</evidence>
<reference evidence="1" key="1">
    <citation type="journal article" date="2023" name="Plant J.">
        <title>The genome of the king protea, Protea cynaroides.</title>
        <authorList>
            <person name="Chang J."/>
            <person name="Duong T.A."/>
            <person name="Schoeman C."/>
            <person name="Ma X."/>
            <person name="Roodt D."/>
            <person name="Barker N."/>
            <person name="Li Z."/>
            <person name="Van de Peer Y."/>
            <person name="Mizrachi E."/>
        </authorList>
    </citation>
    <scope>NUCLEOTIDE SEQUENCE</scope>
    <source>
        <tissue evidence="1">Young leaves</tissue>
    </source>
</reference>
<dbReference type="OrthoDB" id="1918611at2759"/>
<dbReference type="Proteomes" id="UP001141806">
    <property type="component" value="Unassembled WGS sequence"/>
</dbReference>